<dbReference type="AlphaFoldDB" id="A0A315ZY24"/>
<comment type="function">
    <text evidence="11">Catalyzes the attachment of tyrosine to tRNA(Tyr) in a two-step reaction: tyrosine is first activated by ATP to form Tyr-AMP and then transferred to the acceptor end of tRNA(Tyr).</text>
</comment>
<dbReference type="PRINTS" id="PR01040">
    <property type="entry name" value="TRNASYNTHTYR"/>
</dbReference>
<dbReference type="GO" id="GO:0006437">
    <property type="term" value="P:tyrosyl-tRNA aminoacylation"/>
    <property type="evidence" value="ECO:0007669"/>
    <property type="project" value="UniProtKB-UniRule"/>
</dbReference>
<dbReference type="SUPFAM" id="SSF55174">
    <property type="entry name" value="Alpha-L RNA-binding motif"/>
    <property type="match status" value="1"/>
</dbReference>
<evidence type="ECO:0000256" key="4">
    <source>
        <dbReference type="ARBA" id="ARBA00022741"/>
    </source>
</evidence>
<dbReference type="GO" id="GO:0004831">
    <property type="term" value="F:tyrosine-tRNA ligase activity"/>
    <property type="evidence" value="ECO:0007669"/>
    <property type="project" value="UniProtKB-UniRule"/>
</dbReference>
<comment type="caution">
    <text evidence="11">Lacks conserved residue(s) required for the propagation of feature annotation.</text>
</comment>
<dbReference type="InterPro" id="IPR002307">
    <property type="entry name" value="Tyr-tRNA-ligase"/>
</dbReference>
<dbReference type="Gene3D" id="3.10.290.10">
    <property type="entry name" value="RNA-binding S4 domain"/>
    <property type="match status" value="1"/>
</dbReference>
<comment type="similarity">
    <text evidence="10 11">Belongs to the class-I aminoacyl-tRNA synthetase family. TyrS type 1 subfamily.</text>
</comment>
<evidence type="ECO:0000256" key="3">
    <source>
        <dbReference type="ARBA" id="ARBA00022598"/>
    </source>
</evidence>
<dbReference type="GO" id="GO:0042803">
    <property type="term" value="F:protein homodimerization activity"/>
    <property type="evidence" value="ECO:0007669"/>
    <property type="project" value="UniProtKB-ARBA"/>
</dbReference>
<keyword evidence="6 12" id="KW-0694">RNA-binding</keyword>
<dbReference type="PROSITE" id="PS00178">
    <property type="entry name" value="AA_TRNA_LIGASE_I"/>
    <property type="match status" value="1"/>
</dbReference>
<keyword evidence="2 11" id="KW-0963">Cytoplasm</keyword>
<dbReference type="EC" id="6.1.1.1" evidence="11"/>
<dbReference type="GO" id="GO:0005524">
    <property type="term" value="F:ATP binding"/>
    <property type="evidence" value="ECO:0007669"/>
    <property type="project" value="UniProtKB-UniRule"/>
</dbReference>
<keyword evidence="4 11" id="KW-0547">Nucleotide-binding</keyword>
<evidence type="ECO:0000256" key="12">
    <source>
        <dbReference type="PROSITE-ProRule" id="PRU00182"/>
    </source>
</evidence>
<dbReference type="InterPro" id="IPR024088">
    <property type="entry name" value="Tyr-tRNA-ligase_bac-type"/>
</dbReference>
<dbReference type="InterPro" id="IPR036986">
    <property type="entry name" value="S4_RNA-bd_sf"/>
</dbReference>
<dbReference type="PANTHER" id="PTHR11766">
    <property type="entry name" value="TYROSYL-TRNA SYNTHETASE"/>
    <property type="match status" value="1"/>
</dbReference>
<dbReference type="Pfam" id="PF00579">
    <property type="entry name" value="tRNA-synt_1b"/>
    <property type="match status" value="1"/>
</dbReference>
<sequence>MTTAPGSGIIDELRWRGVLAQSTDEDALRAALDAGPVTFYVGFDPTAPSLHMGNLVQLVTARRLQDAGHIPLILVGGSTGLVGDPRMSGERVLNDPEVVAGWVARIADQVKPFVSFEGPNAARLVNNLDWTAPMSAIEFLRDVGKHFRVGRMLAKEAVSARMNSEEGISFTEFSYQILQGMDYLELYRRHGCTLQTGGSDQWGNITSGVDLIHRVEGVSVHALSTQLITKPDGTKFGKTESGTVWLSPEMTSPYAFYQFWLAAEDAAVDWYLRVFTQRTQEELAALAEETAARPQARAAQRLLAQDVTTLVHGATTTARVEAASAALFGQGDLATLDAETLGSALAELPTARVSPGEPLIVPRLLAEAGVVPSASSGRRAVVEGGAYVNNERWADADAPVPVEQLLHGRWLVLRRGKRTLAAVDVA</sequence>
<dbReference type="GO" id="GO:0005829">
    <property type="term" value="C:cytosol"/>
    <property type="evidence" value="ECO:0007669"/>
    <property type="project" value="TreeGrafter"/>
</dbReference>
<dbReference type="FunFam" id="3.40.50.620:FF:000008">
    <property type="entry name" value="Tyrosine--tRNA ligase"/>
    <property type="match status" value="1"/>
</dbReference>
<evidence type="ECO:0000256" key="9">
    <source>
        <dbReference type="ARBA" id="ARBA00048248"/>
    </source>
</evidence>
<dbReference type="RefSeq" id="WP_109775607.1">
    <property type="nucleotide sequence ID" value="NZ_QGDQ01000023.1"/>
</dbReference>
<keyword evidence="7 11" id="KW-0648">Protein biosynthesis</keyword>
<feature type="short sequence motif" description="'KMSKS' region" evidence="11">
    <location>
        <begin position="235"/>
        <end position="239"/>
    </location>
</feature>
<evidence type="ECO:0000259" key="13">
    <source>
        <dbReference type="Pfam" id="PF22421"/>
    </source>
</evidence>
<feature type="binding site" evidence="11">
    <location>
        <position position="175"/>
    </location>
    <ligand>
        <name>L-tyrosine</name>
        <dbReference type="ChEBI" id="CHEBI:58315"/>
    </ligand>
</feature>
<keyword evidence="5 11" id="KW-0067">ATP-binding</keyword>
<dbReference type="InterPro" id="IPR024107">
    <property type="entry name" value="Tyr-tRNA-ligase_bac_1"/>
</dbReference>
<dbReference type="InterPro" id="IPR001412">
    <property type="entry name" value="aa-tRNA-synth_I_CS"/>
</dbReference>
<dbReference type="SUPFAM" id="SSF52374">
    <property type="entry name" value="Nucleotidylyl transferase"/>
    <property type="match status" value="1"/>
</dbReference>
<dbReference type="PROSITE" id="PS50889">
    <property type="entry name" value="S4"/>
    <property type="match status" value="1"/>
</dbReference>
<dbReference type="Proteomes" id="UP000245469">
    <property type="component" value="Unassembled WGS sequence"/>
</dbReference>
<comment type="subunit">
    <text evidence="11">Homodimer.</text>
</comment>
<feature type="domain" description="Tyrosine--tRNA ligase SYY-like C-terminal" evidence="13">
    <location>
        <begin position="345"/>
        <end position="419"/>
    </location>
</feature>
<feature type="binding site" evidence="11">
    <location>
        <position position="179"/>
    </location>
    <ligand>
        <name>L-tyrosine</name>
        <dbReference type="ChEBI" id="CHEBI:58315"/>
    </ligand>
</feature>
<evidence type="ECO:0000313" key="14">
    <source>
        <dbReference type="EMBL" id="PWJ50193.1"/>
    </source>
</evidence>
<evidence type="ECO:0000256" key="2">
    <source>
        <dbReference type="ARBA" id="ARBA00022490"/>
    </source>
</evidence>
<accession>A0A315ZY24</accession>
<comment type="catalytic activity">
    <reaction evidence="9 11">
        <text>tRNA(Tyr) + L-tyrosine + ATP = L-tyrosyl-tRNA(Tyr) + AMP + diphosphate + H(+)</text>
        <dbReference type="Rhea" id="RHEA:10220"/>
        <dbReference type="Rhea" id="RHEA-COMP:9706"/>
        <dbReference type="Rhea" id="RHEA-COMP:9707"/>
        <dbReference type="ChEBI" id="CHEBI:15378"/>
        <dbReference type="ChEBI" id="CHEBI:30616"/>
        <dbReference type="ChEBI" id="CHEBI:33019"/>
        <dbReference type="ChEBI" id="CHEBI:58315"/>
        <dbReference type="ChEBI" id="CHEBI:78442"/>
        <dbReference type="ChEBI" id="CHEBI:78536"/>
        <dbReference type="ChEBI" id="CHEBI:456215"/>
        <dbReference type="EC" id="6.1.1.1"/>
    </reaction>
</comment>
<organism evidence="14 15">
    <name type="scientific">Quadrisphaera granulorum</name>
    <dbReference type="NCBI Taxonomy" id="317664"/>
    <lineage>
        <taxon>Bacteria</taxon>
        <taxon>Bacillati</taxon>
        <taxon>Actinomycetota</taxon>
        <taxon>Actinomycetes</taxon>
        <taxon>Kineosporiales</taxon>
        <taxon>Kineosporiaceae</taxon>
        <taxon>Quadrisphaera</taxon>
    </lineage>
</organism>
<keyword evidence="8 11" id="KW-0030">Aminoacyl-tRNA synthetase</keyword>
<evidence type="ECO:0000256" key="10">
    <source>
        <dbReference type="ARBA" id="ARBA00060965"/>
    </source>
</evidence>
<comment type="caution">
    <text evidence="14">The sequence shown here is derived from an EMBL/GenBank/DDBJ whole genome shotgun (WGS) entry which is preliminary data.</text>
</comment>
<keyword evidence="15" id="KW-1185">Reference proteome</keyword>
<dbReference type="InterPro" id="IPR054608">
    <property type="entry name" value="SYY-like_C"/>
</dbReference>
<dbReference type="Pfam" id="PF22421">
    <property type="entry name" value="SYY_C-terminal"/>
    <property type="match status" value="1"/>
</dbReference>
<dbReference type="NCBIfam" id="TIGR00234">
    <property type="entry name" value="tyrS"/>
    <property type="match status" value="1"/>
</dbReference>
<keyword evidence="3 11" id="KW-0436">Ligase</keyword>
<feature type="binding site" evidence="11">
    <location>
        <position position="238"/>
    </location>
    <ligand>
        <name>ATP</name>
        <dbReference type="ChEBI" id="CHEBI:30616"/>
    </ligand>
</feature>
<dbReference type="Gene3D" id="3.40.50.620">
    <property type="entry name" value="HUPs"/>
    <property type="match status" value="1"/>
</dbReference>
<proteinExistence type="inferred from homology"/>
<dbReference type="EMBL" id="QGDQ01000023">
    <property type="protein sequence ID" value="PWJ50193.1"/>
    <property type="molecule type" value="Genomic_DNA"/>
</dbReference>
<evidence type="ECO:0000256" key="5">
    <source>
        <dbReference type="ARBA" id="ARBA00022840"/>
    </source>
</evidence>
<evidence type="ECO:0000256" key="11">
    <source>
        <dbReference type="HAMAP-Rule" id="MF_02006"/>
    </source>
</evidence>
<reference evidence="14 15" key="1">
    <citation type="submission" date="2018-03" db="EMBL/GenBank/DDBJ databases">
        <title>Genomic Encyclopedia of Archaeal and Bacterial Type Strains, Phase II (KMG-II): from individual species to whole genera.</title>
        <authorList>
            <person name="Goeker M."/>
        </authorList>
    </citation>
    <scope>NUCLEOTIDE SEQUENCE [LARGE SCALE GENOMIC DNA]</scope>
    <source>
        <strain evidence="14 15">DSM 44889</strain>
    </source>
</reference>
<evidence type="ECO:0000256" key="6">
    <source>
        <dbReference type="ARBA" id="ARBA00022884"/>
    </source>
</evidence>
<evidence type="ECO:0000256" key="7">
    <source>
        <dbReference type="ARBA" id="ARBA00022917"/>
    </source>
</evidence>
<gene>
    <name evidence="11" type="primary">tyrS</name>
    <name evidence="14" type="ORF">BXY45_1231</name>
</gene>
<dbReference type="PANTHER" id="PTHR11766:SF0">
    <property type="entry name" value="TYROSINE--TRNA LIGASE, MITOCHONDRIAL"/>
    <property type="match status" value="1"/>
</dbReference>
<protein>
    <recommendedName>
        <fullName evidence="11">Tyrosine--tRNA ligase</fullName>
        <ecNumber evidence="11">6.1.1.1</ecNumber>
    </recommendedName>
    <alternativeName>
        <fullName evidence="11">Tyrosyl-tRNA synthetase</fullName>
        <shortName evidence="11">TyrRS</shortName>
    </alternativeName>
</protein>
<feature type="binding site" evidence="11">
    <location>
        <position position="40"/>
    </location>
    <ligand>
        <name>L-tyrosine</name>
        <dbReference type="ChEBI" id="CHEBI:58315"/>
    </ligand>
</feature>
<dbReference type="HAMAP" id="MF_02006">
    <property type="entry name" value="Tyr_tRNA_synth_type1"/>
    <property type="match status" value="1"/>
</dbReference>
<dbReference type="FunFam" id="1.10.240.10:FF:000001">
    <property type="entry name" value="Tyrosine--tRNA ligase"/>
    <property type="match status" value="1"/>
</dbReference>
<dbReference type="InterPro" id="IPR002305">
    <property type="entry name" value="aa-tRNA-synth_Ic"/>
</dbReference>
<evidence type="ECO:0000256" key="1">
    <source>
        <dbReference type="ARBA" id="ARBA00004496"/>
    </source>
</evidence>
<dbReference type="CDD" id="cd00805">
    <property type="entry name" value="TyrRS_core"/>
    <property type="match status" value="1"/>
</dbReference>
<dbReference type="Gene3D" id="1.10.240.10">
    <property type="entry name" value="Tyrosyl-Transfer RNA Synthetase"/>
    <property type="match status" value="1"/>
</dbReference>
<dbReference type="OrthoDB" id="9804243at2"/>
<evidence type="ECO:0000313" key="15">
    <source>
        <dbReference type="Proteomes" id="UP000245469"/>
    </source>
</evidence>
<dbReference type="GO" id="GO:0003723">
    <property type="term" value="F:RNA binding"/>
    <property type="evidence" value="ECO:0007669"/>
    <property type="project" value="UniProtKB-KW"/>
</dbReference>
<comment type="subcellular location">
    <subcellularLocation>
        <location evidence="1 11">Cytoplasm</location>
    </subcellularLocation>
</comment>
<evidence type="ECO:0000256" key="8">
    <source>
        <dbReference type="ARBA" id="ARBA00023146"/>
    </source>
</evidence>
<name>A0A315ZY24_9ACTN</name>
<dbReference type="InterPro" id="IPR014729">
    <property type="entry name" value="Rossmann-like_a/b/a_fold"/>
</dbReference>